<evidence type="ECO:0000313" key="3">
    <source>
        <dbReference type="Proteomes" id="UP000186705"/>
    </source>
</evidence>
<dbReference type="GO" id="GO:0015628">
    <property type="term" value="P:protein secretion by the type II secretion system"/>
    <property type="evidence" value="ECO:0007669"/>
    <property type="project" value="TreeGrafter"/>
</dbReference>
<gene>
    <name evidence="2" type="ORF">BO225_08415</name>
</gene>
<dbReference type="GO" id="GO:0003677">
    <property type="term" value="F:DNA binding"/>
    <property type="evidence" value="ECO:0007669"/>
    <property type="project" value="InterPro"/>
</dbReference>
<evidence type="ECO:0000313" key="2">
    <source>
        <dbReference type="EMBL" id="OLU45401.1"/>
    </source>
</evidence>
<feature type="domain" description="Helix-hairpin-helix DNA-binding motif class 1" evidence="1">
    <location>
        <begin position="107"/>
        <end position="126"/>
    </location>
</feature>
<dbReference type="NCBIfam" id="TIGR00426">
    <property type="entry name" value="competence protein ComEA helix-hairpin-helix repeat region"/>
    <property type="match status" value="1"/>
</dbReference>
<dbReference type="EMBL" id="MPKA01000086">
    <property type="protein sequence ID" value="OLU45401.1"/>
    <property type="molecule type" value="Genomic_DNA"/>
</dbReference>
<organism evidence="2 3">
    <name type="scientific">Dubosiella newyorkensis</name>
    <dbReference type="NCBI Taxonomy" id="1862672"/>
    <lineage>
        <taxon>Bacteria</taxon>
        <taxon>Bacillati</taxon>
        <taxon>Bacillota</taxon>
        <taxon>Erysipelotrichia</taxon>
        <taxon>Erysipelotrichales</taxon>
        <taxon>Erysipelotrichaceae</taxon>
        <taxon>Dubosiella</taxon>
    </lineage>
</organism>
<reference evidence="2 3" key="1">
    <citation type="submission" date="2016-11" db="EMBL/GenBank/DDBJ databases">
        <title>Description of two novel members of the family Erysipelotrichaceae: Ileibacterium lipovorans gen. nov., sp. nov. and Dubosiella newyorkensis, gen. nov., sp. nov.</title>
        <authorList>
            <person name="Cox L.M."/>
            <person name="Sohn J."/>
            <person name="Tyrrell K.L."/>
            <person name="Citron D.M."/>
            <person name="Lawson P.A."/>
            <person name="Patel N.B."/>
            <person name="Iizumi T."/>
            <person name="Perez-Perez G.I."/>
            <person name="Goldstein E.J."/>
            <person name="Blaser M.J."/>
        </authorList>
    </citation>
    <scope>NUCLEOTIDE SEQUENCE [LARGE SCALE GENOMIC DNA]</scope>
    <source>
        <strain evidence="2 3">NYU-BL-A4</strain>
    </source>
</reference>
<dbReference type="InterPro" id="IPR004509">
    <property type="entry name" value="Competence_ComEA_HhH"/>
</dbReference>
<dbReference type="GO" id="GO:0015627">
    <property type="term" value="C:type II protein secretion system complex"/>
    <property type="evidence" value="ECO:0007669"/>
    <property type="project" value="TreeGrafter"/>
</dbReference>
<comment type="caution">
    <text evidence="2">The sequence shown here is derived from an EMBL/GenBank/DDBJ whole genome shotgun (WGS) entry which is preliminary data.</text>
</comment>
<dbReference type="STRING" id="1862672.BO225_08415"/>
<dbReference type="SUPFAM" id="SSF47781">
    <property type="entry name" value="RuvA domain 2-like"/>
    <property type="match status" value="1"/>
</dbReference>
<dbReference type="InterPro" id="IPR051675">
    <property type="entry name" value="Endo/Exo/Phosphatase_dom_1"/>
</dbReference>
<protein>
    <recommendedName>
        <fullName evidence="1">Helix-hairpin-helix DNA-binding motif class 1 domain-containing protein</fullName>
    </recommendedName>
</protein>
<dbReference type="PANTHER" id="PTHR21180">
    <property type="entry name" value="ENDONUCLEASE/EXONUCLEASE/PHOSPHATASE FAMILY DOMAIN-CONTAINING PROTEIN 1"/>
    <property type="match status" value="1"/>
</dbReference>
<dbReference type="InterPro" id="IPR010994">
    <property type="entry name" value="RuvA_2-like"/>
</dbReference>
<keyword evidence="3" id="KW-1185">Reference proteome</keyword>
<dbReference type="Proteomes" id="UP000186705">
    <property type="component" value="Unassembled WGS sequence"/>
</dbReference>
<feature type="domain" description="Helix-hairpin-helix DNA-binding motif class 1" evidence="1">
    <location>
        <begin position="136"/>
        <end position="155"/>
    </location>
</feature>
<dbReference type="Pfam" id="PF12836">
    <property type="entry name" value="HHH_3"/>
    <property type="match status" value="1"/>
</dbReference>
<dbReference type="InterPro" id="IPR019554">
    <property type="entry name" value="Soluble_ligand-bd"/>
</dbReference>
<evidence type="ECO:0000259" key="1">
    <source>
        <dbReference type="SMART" id="SM00278"/>
    </source>
</evidence>
<dbReference type="PANTHER" id="PTHR21180:SF32">
    <property type="entry name" value="ENDONUCLEASE_EXONUCLEASE_PHOSPHATASE FAMILY DOMAIN-CONTAINING PROTEIN 1"/>
    <property type="match status" value="1"/>
</dbReference>
<dbReference type="GO" id="GO:0006281">
    <property type="term" value="P:DNA repair"/>
    <property type="evidence" value="ECO:0007669"/>
    <property type="project" value="InterPro"/>
</dbReference>
<proteinExistence type="predicted"/>
<accession>A0A1U7NLG3</accession>
<sequence length="158" mass="17796">MKYMLLWMCLFLFFLYSFYGRSTPIDLSNSISSTIQVEIKGAIQQPGSYSLERNSTLTMLLELAGGPSETADLSSLSMNRTLANHDMIVIPEKSEEQKISINSASSEQLQSLPGIGPSISQRIIEYREQATFQNLEDIMNVKGIGEKMFEKIKERICL</sequence>
<dbReference type="Gene3D" id="1.10.150.320">
    <property type="entry name" value="Photosystem II 12 kDa extrinsic protein"/>
    <property type="match status" value="1"/>
</dbReference>
<dbReference type="Pfam" id="PF10531">
    <property type="entry name" value="SLBB"/>
    <property type="match status" value="1"/>
</dbReference>
<name>A0A1U7NLG3_9FIRM</name>
<dbReference type="SMART" id="SM00278">
    <property type="entry name" value="HhH1"/>
    <property type="match status" value="2"/>
</dbReference>
<dbReference type="AlphaFoldDB" id="A0A1U7NLG3"/>
<dbReference type="InterPro" id="IPR003583">
    <property type="entry name" value="Hlx-hairpin-Hlx_DNA-bd_motif"/>
</dbReference>